<accession>A0A919GLZ7</accession>
<sequence>MGMKRATSPKGRRRFEPLHLAGWLFADMLLVLALVAMGDQADPLAAKPDRPSASPSPSPSPSATPKKPKPKPKPKGPRAVVRTPVKVAINARAGDKDAILRGLRRVTERYAGRQAAFVLTFGRHPDPGGGGAYAHDVNALLEKARPDMFRGATTRDFWKGGASSGHADIEIYFYTY</sequence>
<name>A0A919GLZ7_9ACTN</name>
<organism evidence="3 4">
    <name type="scientific">Streptomyces capitiformicae</name>
    <dbReference type="NCBI Taxonomy" id="2014920"/>
    <lineage>
        <taxon>Bacteria</taxon>
        <taxon>Bacillati</taxon>
        <taxon>Actinomycetota</taxon>
        <taxon>Actinomycetes</taxon>
        <taxon>Kitasatosporales</taxon>
        <taxon>Streptomycetaceae</taxon>
        <taxon>Streptomyces</taxon>
    </lineage>
</organism>
<protein>
    <submittedName>
        <fullName evidence="3">Uncharacterized protein</fullName>
    </submittedName>
</protein>
<keyword evidence="2" id="KW-0472">Membrane</keyword>
<feature type="transmembrane region" description="Helical" evidence="2">
    <location>
        <begin position="20"/>
        <end position="38"/>
    </location>
</feature>
<keyword evidence="2" id="KW-0812">Transmembrane</keyword>
<feature type="compositionally biased region" description="Basic residues" evidence="1">
    <location>
        <begin position="66"/>
        <end position="76"/>
    </location>
</feature>
<evidence type="ECO:0000256" key="1">
    <source>
        <dbReference type="SAM" id="MobiDB-lite"/>
    </source>
</evidence>
<comment type="caution">
    <text evidence="3">The sequence shown here is derived from an EMBL/GenBank/DDBJ whole genome shotgun (WGS) entry which is preliminary data.</text>
</comment>
<feature type="region of interest" description="Disordered" evidence="1">
    <location>
        <begin position="42"/>
        <end position="83"/>
    </location>
</feature>
<reference evidence="3" key="1">
    <citation type="journal article" date="2014" name="Int. J. Syst. Evol. Microbiol.">
        <title>Complete genome sequence of Corynebacterium casei LMG S-19264T (=DSM 44701T), isolated from a smear-ripened cheese.</title>
        <authorList>
            <consortium name="US DOE Joint Genome Institute (JGI-PGF)"/>
            <person name="Walter F."/>
            <person name="Albersmeier A."/>
            <person name="Kalinowski J."/>
            <person name="Ruckert C."/>
        </authorList>
    </citation>
    <scope>NUCLEOTIDE SEQUENCE</scope>
    <source>
        <strain evidence="3">CGMCC 4.7403</strain>
    </source>
</reference>
<gene>
    <name evidence="3" type="ORF">GCM10017771_27320</name>
</gene>
<evidence type="ECO:0000313" key="3">
    <source>
        <dbReference type="EMBL" id="GHH87200.1"/>
    </source>
</evidence>
<dbReference type="Proteomes" id="UP000603227">
    <property type="component" value="Unassembled WGS sequence"/>
</dbReference>
<evidence type="ECO:0000256" key="2">
    <source>
        <dbReference type="SAM" id="Phobius"/>
    </source>
</evidence>
<keyword evidence="4" id="KW-1185">Reference proteome</keyword>
<dbReference type="EMBL" id="BNAT01000008">
    <property type="protein sequence ID" value="GHH87200.1"/>
    <property type="molecule type" value="Genomic_DNA"/>
</dbReference>
<reference evidence="3" key="2">
    <citation type="submission" date="2020-09" db="EMBL/GenBank/DDBJ databases">
        <authorList>
            <person name="Sun Q."/>
            <person name="Zhou Y."/>
        </authorList>
    </citation>
    <scope>NUCLEOTIDE SEQUENCE</scope>
    <source>
        <strain evidence="3">CGMCC 4.7403</strain>
    </source>
</reference>
<keyword evidence="2" id="KW-1133">Transmembrane helix</keyword>
<evidence type="ECO:0000313" key="4">
    <source>
        <dbReference type="Proteomes" id="UP000603227"/>
    </source>
</evidence>
<proteinExistence type="predicted"/>
<dbReference type="AlphaFoldDB" id="A0A919GLZ7"/>